<evidence type="ECO:0000313" key="1">
    <source>
        <dbReference type="EMBL" id="CEK91271.1"/>
    </source>
</evidence>
<organism evidence="1">
    <name type="scientific">Arion vulgaris</name>
    <dbReference type="NCBI Taxonomy" id="1028688"/>
    <lineage>
        <taxon>Eukaryota</taxon>
        <taxon>Metazoa</taxon>
        <taxon>Spiralia</taxon>
        <taxon>Lophotrochozoa</taxon>
        <taxon>Mollusca</taxon>
        <taxon>Gastropoda</taxon>
        <taxon>Heterobranchia</taxon>
        <taxon>Euthyneura</taxon>
        <taxon>Panpulmonata</taxon>
        <taxon>Eupulmonata</taxon>
        <taxon>Stylommatophora</taxon>
        <taxon>Helicina</taxon>
        <taxon>Arionoidea</taxon>
        <taxon>Arionidae</taxon>
        <taxon>Arion</taxon>
    </lineage>
</organism>
<feature type="non-terminal residue" evidence="1">
    <location>
        <position position="1"/>
    </location>
</feature>
<name>A0A0B7BG34_9EUPU</name>
<feature type="non-terminal residue" evidence="1">
    <location>
        <position position="83"/>
    </location>
</feature>
<accession>A0A0B7BG34</accession>
<dbReference type="AlphaFoldDB" id="A0A0B7BG34"/>
<protein>
    <submittedName>
        <fullName evidence="1">Uncharacterized protein</fullName>
    </submittedName>
</protein>
<dbReference type="EMBL" id="HACG01044406">
    <property type="protein sequence ID" value="CEK91271.1"/>
    <property type="molecule type" value="Transcribed_RNA"/>
</dbReference>
<proteinExistence type="predicted"/>
<gene>
    <name evidence="1" type="primary">ORF181891</name>
</gene>
<reference evidence="1" key="1">
    <citation type="submission" date="2014-12" db="EMBL/GenBank/DDBJ databases">
        <title>Insight into the proteome of Arion vulgaris.</title>
        <authorList>
            <person name="Aradska J."/>
            <person name="Bulat T."/>
            <person name="Smidak R."/>
            <person name="Sarate P."/>
            <person name="Gangsoo J."/>
            <person name="Sialana F."/>
            <person name="Bilban M."/>
            <person name="Lubec G."/>
        </authorList>
    </citation>
    <scope>NUCLEOTIDE SEQUENCE</scope>
    <source>
        <tissue evidence="1">Skin</tissue>
    </source>
</reference>
<sequence>ENNGVDMIVSKVDKVCTIPNFLLDSPYEADDDFQESSNLVSAVDRSCDHSDILHNFLCIAEDASHDSDNIVSVVDEPDVPQYF</sequence>